<protein>
    <submittedName>
        <fullName evidence="2">Uncharacterized protein</fullName>
    </submittedName>
</protein>
<name>A0A3S5C459_9PLAT</name>
<evidence type="ECO:0000256" key="1">
    <source>
        <dbReference type="SAM" id="MobiDB-lite"/>
    </source>
</evidence>
<evidence type="ECO:0000313" key="2">
    <source>
        <dbReference type="EMBL" id="VEL34083.1"/>
    </source>
</evidence>
<comment type="caution">
    <text evidence="2">The sequence shown here is derived from an EMBL/GenBank/DDBJ whole genome shotgun (WGS) entry which is preliminary data.</text>
</comment>
<feature type="region of interest" description="Disordered" evidence="1">
    <location>
        <begin position="36"/>
        <end position="55"/>
    </location>
</feature>
<proteinExistence type="predicted"/>
<evidence type="ECO:0000313" key="3">
    <source>
        <dbReference type="Proteomes" id="UP000784294"/>
    </source>
</evidence>
<feature type="compositionally biased region" description="Basic and acidic residues" evidence="1">
    <location>
        <begin position="63"/>
        <end position="75"/>
    </location>
</feature>
<feature type="compositionally biased region" description="Low complexity" evidence="1">
    <location>
        <begin position="195"/>
        <end position="213"/>
    </location>
</feature>
<gene>
    <name evidence="2" type="ORF">PXEA_LOCUS27523</name>
</gene>
<sequence>METRSNCILRPTVLSVTPSFPFLTPRICHALASVPQSPVPPVAVSTNSSSSSAANMNFDLETLTDREHRVPRQGDDVTTSNSEDSSRASAPGDQRLSSTETARDVGKSGSSGGRSRRHTSRLLTCHDLPVSLHYRLLLEAVVQRDCPAITGLVANWPDDHLDVRRLIPPEEVPLAPGYLTRSILVGSQTAPVGCTGTSAPSTASLAPSTTSRSTRQHNHNPANQQQVGLTTGWVDGGWGVIAQTRIRGPSLLDAFMIGLLTRQPACRMTSIDFTGFEEGQQDHFIMGSGKFGKCMIPSNL</sequence>
<feature type="region of interest" description="Disordered" evidence="1">
    <location>
        <begin position="61"/>
        <end position="118"/>
    </location>
</feature>
<organism evidence="2 3">
    <name type="scientific">Protopolystoma xenopodis</name>
    <dbReference type="NCBI Taxonomy" id="117903"/>
    <lineage>
        <taxon>Eukaryota</taxon>
        <taxon>Metazoa</taxon>
        <taxon>Spiralia</taxon>
        <taxon>Lophotrochozoa</taxon>
        <taxon>Platyhelminthes</taxon>
        <taxon>Monogenea</taxon>
        <taxon>Polyopisthocotylea</taxon>
        <taxon>Polystomatidea</taxon>
        <taxon>Polystomatidae</taxon>
        <taxon>Protopolystoma</taxon>
    </lineage>
</organism>
<dbReference type="AlphaFoldDB" id="A0A3S5C459"/>
<dbReference type="EMBL" id="CAAALY010246952">
    <property type="protein sequence ID" value="VEL34083.1"/>
    <property type="molecule type" value="Genomic_DNA"/>
</dbReference>
<keyword evidence="3" id="KW-1185">Reference proteome</keyword>
<reference evidence="2" key="1">
    <citation type="submission" date="2018-11" db="EMBL/GenBank/DDBJ databases">
        <authorList>
            <consortium name="Pathogen Informatics"/>
        </authorList>
    </citation>
    <scope>NUCLEOTIDE SEQUENCE</scope>
</reference>
<dbReference type="OrthoDB" id="6279874at2759"/>
<dbReference type="Proteomes" id="UP000784294">
    <property type="component" value="Unassembled WGS sequence"/>
</dbReference>
<feature type="region of interest" description="Disordered" evidence="1">
    <location>
        <begin position="195"/>
        <end position="226"/>
    </location>
</feature>
<accession>A0A3S5C459</accession>